<accession>A0A392MAD2</accession>
<sequence length="49" mass="5613">MGGSWEVSVARSCPRKRRGFKLLSCRRWIKLEHGTKAVILFGACSFEEK</sequence>
<evidence type="ECO:0000313" key="2">
    <source>
        <dbReference type="Proteomes" id="UP000265520"/>
    </source>
</evidence>
<keyword evidence="2" id="KW-1185">Reference proteome</keyword>
<protein>
    <submittedName>
        <fullName evidence="1">Uncharacterized protein</fullName>
    </submittedName>
</protein>
<evidence type="ECO:0000313" key="1">
    <source>
        <dbReference type="EMBL" id="MCH84055.1"/>
    </source>
</evidence>
<dbReference type="EMBL" id="LXQA010006191">
    <property type="protein sequence ID" value="MCH84055.1"/>
    <property type="molecule type" value="Genomic_DNA"/>
</dbReference>
<dbReference type="AlphaFoldDB" id="A0A392MAD2"/>
<comment type="caution">
    <text evidence="1">The sequence shown here is derived from an EMBL/GenBank/DDBJ whole genome shotgun (WGS) entry which is preliminary data.</text>
</comment>
<name>A0A392MAD2_9FABA</name>
<proteinExistence type="predicted"/>
<dbReference type="Proteomes" id="UP000265520">
    <property type="component" value="Unassembled WGS sequence"/>
</dbReference>
<gene>
    <name evidence="1" type="ORF">A2U01_0004885</name>
</gene>
<organism evidence="1 2">
    <name type="scientific">Trifolium medium</name>
    <dbReference type="NCBI Taxonomy" id="97028"/>
    <lineage>
        <taxon>Eukaryota</taxon>
        <taxon>Viridiplantae</taxon>
        <taxon>Streptophyta</taxon>
        <taxon>Embryophyta</taxon>
        <taxon>Tracheophyta</taxon>
        <taxon>Spermatophyta</taxon>
        <taxon>Magnoliopsida</taxon>
        <taxon>eudicotyledons</taxon>
        <taxon>Gunneridae</taxon>
        <taxon>Pentapetalae</taxon>
        <taxon>rosids</taxon>
        <taxon>fabids</taxon>
        <taxon>Fabales</taxon>
        <taxon>Fabaceae</taxon>
        <taxon>Papilionoideae</taxon>
        <taxon>50 kb inversion clade</taxon>
        <taxon>NPAAA clade</taxon>
        <taxon>Hologalegina</taxon>
        <taxon>IRL clade</taxon>
        <taxon>Trifolieae</taxon>
        <taxon>Trifolium</taxon>
    </lineage>
</organism>
<reference evidence="1 2" key="1">
    <citation type="journal article" date="2018" name="Front. Plant Sci.">
        <title>Red Clover (Trifolium pratense) and Zigzag Clover (T. medium) - A Picture of Genomic Similarities and Differences.</title>
        <authorList>
            <person name="Dluhosova J."/>
            <person name="Istvanek J."/>
            <person name="Nedelnik J."/>
            <person name="Repkova J."/>
        </authorList>
    </citation>
    <scope>NUCLEOTIDE SEQUENCE [LARGE SCALE GENOMIC DNA]</scope>
    <source>
        <strain evidence="2">cv. 10/8</strain>
        <tissue evidence="1">Leaf</tissue>
    </source>
</reference>